<dbReference type="EMBL" id="KZ613949">
    <property type="protein sequence ID" value="PMD37760.1"/>
    <property type="molecule type" value="Genomic_DNA"/>
</dbReference>
<feature type="transmembrane region" description="Helical" evidence="1">
    <location>
        <begin position="366"/>
        <end position="387"/>
    </location>
</feature>
<dbReference type="OrthoDB" id="5427664at2759"/>
<keyword evidence="1" id="KW-0812">Transmembrane</keyword>
<feature type="transmembrane region" description="Helical" evidence="1">
    <location>
        <begin position="333"/>
        <end position="354"/>
    </location>
</feature>
<feature type="transmembrane region" description="Helical" evidence="1">
    <location>
        <begin position="174"/>
        <end position="199"/>
    </location>
</feature>
<feature type="transmembrane region" description="Helical" evidence="1">
    <location>
        <begin position="104"/>
        <end position="130"/>
    </location>
</feature>
<feature type="transmembrane region" description="Helical" evidence="1">
    <location>
        <begin position="142"/>
        <end position="162"/>
    </location>
</feature>
<keyword evidence="1" id="KW-0472">Membrane</keyword>
<dbReference type="PANTHER" id="PTHR37577:SF1">
    <property type="entry name" value="INTEGRAL MEMBRANE PROTEIN"/>
    <property type="match status" value="1"/>
</dbReference>
<name>A0A2J6RGY4_HYAVF</name>
<evidence type="ECO:0000313" key="3">
    <source>
        <dbReference type="Proteomes" id="UP000235786"/>
    </source>
</evidence>
<accession>A0A2J6RGY4</accession>
<gene>
    <name evidence="2" type="ORF">L207DRAFT_586092</name>
</gene>
<reference evidence="2 3" key="1">
    <citation type="submission" date="2016-04" db="EMBL/GenBank/DDBJ databases">
        <title>A degradative enzymes factory behind the ericoid mycorrhizal symbiosis.</title>
        <authorList>
            <consortium name="DOE Joint Genome Institute"/>
            <person name="Martino E."/>
            <person name="Morin E."/>
            <person name="Grelet G."/>
            <person name="Kuo A."/>
            <person name="Kohler A."/>
            <person name="Daghino S."/>
            <person name="Barry K."/>
            <person name="Choi C."/>
            <person name="Cichocki N."/>
            <person name="Clum A."/>
            <person name="Copeland A."/>
            <person name="Hainaut M."/>
            <person name="Haridas S."/>
            <person name="Labutti K."/>
            <person name="Lindquist E."/>
            <person name="Lipzen A."/>
            <person name="Khouja H.-R."/>
            <person name="Murat C."/>
            <person name="Ohm R."/>
            <person name="Olson A."/>
            <person name="Spatafora J."/>
            <person name="Veneault-Fourrey C."/>
            <person name="Henrissat B."/>
            <person name="Grigoriev I."/>
            <person name="Martin F."/>
            <person name="Perotto S."/>
        </authorList>
    </citation>
    <scope>NUCLEOTIDE SEQUENCE [LARGE SCALE GENOMIC DNA]</scope>
    <source>
        <strain evidence="2 3">F</strain>
    </source>
</reference>
<dbReference type="Proteomes" id="UP000235786">
    <property type="component" value="Unassembled WGS sequence"/>
</dbReference>
<sequence length="448" mass="50208">MSNSLNDTQVASLKAAGYTDRDISLFQVVLSFTGEFDQDVVGLGALIGFIVAGGLTQIFSIILHRLKDCKSHTLGPNGAATKTHITFRIAKALAPSVIDDPLQFWINIISALLVGLSDQQVVMGVLFLLIIIATKSASFPMYYAQFVSFFTLLTHAATIASMRPYFRKYPKMTTIRVCVMLLGYAIWLFANAVIFGVLIEIEGARWYNPATPAEDTIRIRHSGLTVVFAFEFSLITWVYSSTIAFIPDSLVKVRKAVATWPFKKGTLDDSIIHDWVQRHDTQSSPDGIFKSIGRELSTILLWPATLFCRLLTHTKSKPLRAIPWLIAEILNPWVLVPFILLVLFIASLLLVITIADTFQGDPEWNFGQILPIAMVFLPFWALVQGYAEDWQAAIDEKKADSQEKIEYGSNDKISKEKQRMFNNDISIDPVDGESIEAQIKERSTIYRD</sequence>
<feature type="transmembrane region" description="Helical" evidence="1">
    <location>
        <begin position="219"/>
        <end position="246"/>
    </location>
</feature>
<keyword evidence="1" id="KW-1133">Transmembrane helix</keyword>
<proteinExistence type="predicted"/>
<dbReference type="AlphaFoldDB" id="A0A2J6RGY4"/>
<keyword evidence="3" id="KW-1185">Reference proteome</keyword>
<evidence type="ECO:0000256" key="1">
    <source>
        <dbReference type="SAM" id="Phobius"/>
    </source>
</evidence>
<evidence type="ECO:0000313" key="2">
    <source>
        <dbReference type="EMBL" id="PMD37760.1"/>
    </source>
</evidence>
<dbReference type="PANTHER" id="PTHR37577">
    <property type="entry name" value="INTEGRAL MEMBRANE PROTEIN"/>
    <property type="match status" value="1"/>
</dbReference>
<feature type="transmembrane region" description="Helical" evidence="1">
    <location>
        <begin position="40"/>
        <end position="63"/>
    </location>
</feature>
<protein>
    <submittedName>
        <fullName evidence="2">Uncharacterized protein</fullName>
    </submittedName>
</protein>
<organism evidence="2 3">
    <name type="scientific">Hyaloscypha variabilis (strain UAMH 11265 / GT02V1 / F)</name>
    <name type="common">Meliniomyces variabilis</name>
    <dbReference type="NCBI Taxonomy" id="1149755"/>
    <lineage>
        <taxon>Eukaryota</taxon>
        <taxon>Fungi</taxon>
        <taxon>Dikarya</taxon>
        <taxon>Ascomycota</taxon>
        <taxon>Pezizomycotina</taxon>
        <taxon>Leotiomycetes</taxon>
        <taxon>Helotiales</taxon>
        <taxon>Hyaloscyphaceae</taxon>
        <taxon>Hyaloscypha</taxon>
        <taxon>Hyaloscypha variabilis</taxon>
    </lineage>
</organism>
<dbReference type="InterPro" id="IPR053018">
    <property type="entry name" value="Elsinochrome_Biosynth-Asso"/>
</dbReference>